<organism evidence="1 2">
    <name type="scientific">Nitrosovibrio tenuis</name>
    <dbReference type="NCBI Taxonomy" id="1233"/>
    <lineage>
        <taxon>Bacteria</taxon>
        <taxon>Pseudomonadati</taxon>
        <taxon>Pseudomonadota</taxon>
        <taxon>Betaproteobacteria</taxon>
        <taxon>Nitrosomonadales</taxon>
        <taxon>Nitrosomonadaceae</taxon>
        <taxon>Nitrosovibrio</taxon>
    </lineage>
</organism>
<evidence type="ECO:0000313" key="2">
    <source>
        <dbReference type="Proteomes" id="UP000198620"/>
    </source>
</evidence>
<reference evidence="1 2" key="1">
    <citation type="submission" date="2016-10" db="EMBL/GenBank/DDBJ databases">
        <authorList>
            <person name="de Groot N.N."/>
        </authorList>
    </citation>
    <scope>NUCLEOTIDE SEQUENCE [LARGE SCALE GENOMIC DNA]</scope>
    <source>
        <strain evidence="1 2">Nv1</strain>
    </source>
</reference>
<keyword evidence="2" id="KW-1185">Reference proteome</keyword>
<name>A0A1H7RX45_9PROT</name>
<dbReference type="STRING" id="1233.SAMN05216387_1214"/>
<gene>
    <name evidence="1" type="ORF">SAMN05216387_1214</name>
</gene>
<accession>A0A1H7RX45</accession>
<proteinExistence type="predicted"/>
<dbReference type="RefSeq" id="WP_090829648.1">
    <property type="nucleotide sequence ID" value="NZ_FOBH01000021.1"/>
</dbReference>
<dbReference type="EMBL" id="FOBH01000021">
    <property type="protein sequence ID" value="SEL64599.1"/>
    <property type="molecule type" value="Genomic_DNA"/>
</dbReference>
<sequence length="75" mass="8192">MIKAGDVFKTPSLGKVDVGDFEVGGVLLHLRGAKAHAAIFGVEDIKAFRRFLKKLQKQLELQRQLEGGNQEAGSE</sequence>
<dbReference type="AlphaFoldDB" id="A0A1H7RX45"/>
<evidence type="ECO:0000313" key="1">
    <source>
        <dbReference type="EMBL" id="SEL64599.1"/>
    </source>
</evidence>
<dbReference type="Proteomes" id="UP000198620">
    <property type="component" value="Unassembled WGS sequence"/>
</dbReference>
<protein>
    <submittedName>
        <fullName evidence="1">Uncharacterized protein</fullName>
    </submittedName>
</protein>